<dbReference type="STRING" id="1123269.NX02_24375"/>
<evidence type="ECO:0000256" key="11">
    <source>
        <dbReference type="PIRSR" id="PIRSR634016-4"/>
    </source>
</evidence>
<feature type="domain" description="Aminopeptidase N-like N-terminal" evidence="16">
    <location>
        <begin position="33"/>
        <end position="209"/>
    </location>
</feature>
<feature type="site" description="Transition state stabilizer" evidence="11">
    <location>
        <position position="405"/>
    </location>
</feature>
<dbReference type="Gene3D" id="2.60.40.1910">
    <property type="match status" value="1"/>
</dbReference>
<feature type="signal peptide" evidence="13">
    <location>
        <begin position="1"/>
        <end position="19"/>
    </location>
</feature>
<proteinExistence type="inferred from homology"/>
<keyword evidence="6 12" id="KW-0378">Hydrolase</keyword>
<dbReference type="PATRIC" id="fig|1123269.5.peg.4773"/>
<evidence type="ECO:0000256" key="10">
    <source>
        <dbReference type="PIRSR" id="PIRSR634016-3"/>
    </source>
</evidence>
<evidence type="ECO:0000313" key="17">
    <source>
        <dbReference type="EMBL" id="AHE56482.1"/>
    </source>
</evidence>
<dbReference type="Proteomes" id="UP000018851">
    <property type="component" value="Chromosome"/>
</dbReference>
<dbReference type="EC" id="3.4.11.-" evidence="12"/>
<keyword evidence="7 10" id="KW-0862">Zinc</keyword>
<sequence>MRVFVAALLSLLIAVPAVAQDVPIGKLPSGTTPTAYRLDLTVDPEQERFTGHAEIDVTLDKDTPGLFLHGRGLKVTRAFARVGNRTVAATYKEVNTTLGVVRLDFASALPAGKAVLLFDYDAPFGEGPAGLYRVKVGDIHYAWTQFQSIDARAAFPGFDEPGFKTPFTVSLTTPANLVAVSNGEETGTTRQGRLVRHRYATTEKLPTYLVAFAVGQFDVVSGQVPPTPQRAKPLPLRILATKGQGPKLDYALKETPRIVELLEHYFDSPFPFSKLDQIASPVMGGAMENAGAVIYDDSLLVLGGDAPVRRKQGFGMVVAHELAHQWFGDLVTPAWWDDIWLNESFANWMGYFIADKWRPELNIQVGAIEEALAAMNTDALAVGRPIRQPITDSGEIDSAFDAITYGKGGQVVDMIANYMGEDAFRKGVHIHMKRYARGNATGEDFFRSLSEGAGDPRLVQAMRGFVEQQGVPVVAVRPSGESASVSQKRYAALGAEGVPATQWTIPFCATRGDTKSCTLVDKPAMTAAARGSGPVMPNAGGRGYYRFDLPEAEWTALIARGPHLPAGEALAATDSLWASFRAGGASPAQLVQAAKTLAAHSDSNVAIDGGERLSDLRARGLISGDALKAYPALMASIYVPRLKEIGFDPRRGSQSGDDPDRQAYRNALVALAADDARDPATRAALEKAAKAFMAGDDAALDASFLRTALRVHVEEGGLAAAQALYARATASQDAVFRSAALGAVAASGNVDTARWLLGKVDDAALRSTERVAIVGAMAGPATTQPLALDWLKTNLDRLVKDSNLTTIGQVMSIPGRLCSVEDADTVRTLLQPKVKAVGRGQLTLDRAVERVRACGQLKAARGAEINAAILAR</sequence>
<feature type="active site" description="Proton acceptor" evidence="9">
    <location>
        <position position="321"/>
    </location>
</feature>
<feature type="binding site" evidence="10">
    <location>
        <position position="343"/>
    </location>
    <ligand>
        <name>Zn(2+)</name>
        <dbReference type="ChEBI" id="CHEBI:29105"/>
        <note>catalytic</note>
    </ligand>
</feature>
<gene>
    <name evidence="17" type="ORF">NX02_24375</name>
</gene>
<keyword evidence="8 12" id="KW-0482">Metalloprotease</keyword>
<evidence type="ECO:0000313" key="18">
    <source>
        <dbReference type="Proteomes" id="UP000018851"/>
    </source>
</evidence>
<organism evidence="17 18">
    <name type="scientific">Sphingomonas sanxanigenens DSM 19645 = NX02</name>
    <dbReference type="NCBI Taxonomy" id="1123269"/>
    <lineage>
        <taxon>Bacteria</taxon>
        <taxon>Pseudomonadati</taxon>
        <taxon>Pseudomonadota</taxon>
        <taxon>Alphaproteobacteria</taxon>
        <taxon>Sphingomonadales</taxon>
        <taxon>Sphingomonadaceae</taxon>
        <taxon>Sphingomonas</taxon>
    </lineage>
</organism>
<evidence type="ECO:0000256" key="13">
    <source>
        <dbReference type="SAM" id="SignalP"/>
    </source>
</evidence>
<evidence type="ECO:0000256" key="5">
    <source>
        <dbReference type="ARBA" id="ARBA00022723"/>
    </source>
</evidence>
<keyword evidence="4 12" id="KW-0645">Protease</keyword>
<dbReference type="SUPFAM" id="SSF63737">
    <property type="entry name" value="Leukotriene A4 hydrolase N-terminal domain"/>
    <property type="match status" value="1"/>
</dbReference>
<feature type="domain" description="Peptidase M1 membrane alanine aminopeptidase" evidence="14">
    <location>
        <begin position="250"/>
        <end position="454"/>
    </location>
</feature>
<accession>W0AIW9</accession>
<dbReference type="GO" id="GO:0005737">
    <property type="term" value="C:cytoplasm"/>
    <property type="evidence" value="ECO:0007669"/>
    <property type="project" value="TreeGrafter"/>
</dbReference>
<keyword evidence="13" id="KW-0732">Signal</keyword>
<dbReference type="KEGG" id="ssan:NX02_24375"/>
<dbReference type="GO" id="GO:0008270">
    <property type="term" value="F:zinc ion binding"/>
    <property type="evidence" value="ECO:0007669"/>
    <property type="project" value="UniProtKB-UniRule"/>
</dbReference>
<dbReference type="Pfam" id="PF17900">
    <property type="entry name" value="Peptidase_M1_N"/>
    <property type="match status" value="1"/>
</dbReference>
<dbReference type="CDD" id="cd09601">
    <property type="entry name" value="M1_APN-Q_like"/>
    <property type="match status" value="1"/>
</dbReference>
<dbReference type="GO" id="GO:0016285">
    <property type="term" value="F:alanyl aminopeptidase activity"/>
    <property type="evidence" value="ECO:0007669"/>
    <property type="project" value="UniProtKB-EC"/>
</dbReference>
<keyword evidence="18" id="KW-1185">Reference proteome</keyword>
<dbReference type="InterPro" id="IPR001930">
    <property type="entry name" value="Peptidase_M1"/>
</dbReference>
<evidence type="ECO:0000256" key="1">
    <source>
        <dbReference type="ARBA" id="ARBA00000098"/>
    </source>
</evidence>
<dbReference type="Gene3D" id="1.25.50.20">
    <property type="match status" value="1"/>
</dbReference>
<evidence type="ECO:0000256" key="9">
    <source>
        <dbReference type="PIRSR" id="PIRSR634016-1"/>
    </source>
</evidence>
<feature type="binding site" evidence="10">
    <location>
        <position position="324"/>
    </location>
    <ligand>
        <name>Zn(2+)</name>
        <dbReference type="ChEBI" id="CHEBI:29105"/>
        <note>catalytic</note>
    </ligand>
</feature>
<name>W0AIW9_9SPHN</name>
<evidence type="ECO:0000256" key="7">
    <source>
        <dbReference type="ARBA" id="ARBA00022833"/>
    </source>
</evidence>
<dbReference type="InterPro" id="IPR014782">
    <property type="entry name" value="Peptidase_M1_dom"/>
</dbReference>
<dbReference type="GO" id="GO:0043171">
    <property type="term" value="P:peptide catabolic process"/>
    <property type="evidence" value="ECO:0007669"/>
    <property type="project" value="TreeGrafter"/>
</dbReference>
<dbReference type="InterPro" id="IPR027268">
    <property type="entry name" value="Peptidase_M4/M1_CTD_sf"/>
</dbReference>
<keyword evidence="5 10" id="KW-0479">Metal-binding</keyword>
<dbReference type="Gene3D" id="2.60.40.1730">
    <property type="entry name" value="tricorn interacting facor f3 domain"/>
    <property type="match status" value="1"/>
</dbReference>
<dbReference type="eggNOG" id="COG0308">
    <property type="taxonomic scope" value="Bacteria"/>
</dbReference>
<dbReference type="PRINTS" id="PR00756">
    <property type="entry name" value="ALADIPTASE"/>
</dbReference>
<dbReference type="AlphaFoldDB" id="W0AIW9"/>
<dbReference type="GO" id="GO:0016020">
    <property type="term" value="C:membrane"/>
    <property type="evidence" value="ECO:0007669"/>
    <property type="project" value="TreeGrafter"/>
</dbReference>
<dbReference type="GO" id="GO:0005615">
    <property type="term" value="C:extracellular space"/>
    <property type="evidence" value="ECO:0007669"/>
    <property type="project" value="TreeGrafter"/>
</dbReference>
<dbReference type="Pfam" id="PF11838">
    <property type="entry name" value="ERAP1_C"/>
    <property type="match status" value="1"/>
</dbReference>
<dbReference type="GO" id="GO:0070006">
    <property type="term" value="F:metalloaminopeptidase activity"/>
    <property type="evidence" value="ECO:0007669"/>
    <property type="project" value="TreeGrafter"/>
</dbReference>
<evidence type="ECO:0000256" key="6">
    <source>
        <dbReference type="ARBA" id="ARBA00022801"/>
    </source>
</evidence>
<comment type="catalytic activity">
    <reaction evidence="1">
        <text>Release of an N-terminal amino acid, Xaa-|-Yaa- from a peptide, amide or arylamide. Xaa is preferably Ala, but may be most amino acids including Pro (slow action). When a terminal hydrophobic residue is followed by a prolyl residue, the two may be released as an intact Xaa-Pro dipeptide.</text>
        <dbReference type="EC" id="3.4.11.2"/>
    </reaction>
</comment>
<protein>
    <recommendedName>
        <fullName evidence="12">Aminopeptidase</fullName>
        <ecNumber evidence="12">3.4.11.-</ecNumber>
    </recommendedName>
</protein>
<dbReference type="Gene3D" id="1.10.390.10">
    <property type="entry name" value="Neutral Protease Domain 2"/>
    <property type="match status" value="1"/>
</dbReference>
<dbReference type="PANTHER" id="PTHR11533">
    <property type="entry name" value="PROTEASE M1 ZINC METALLOPROTEASE"/>
    <property type="match status" value="1"/>
</dbReference>
<dbReference type="Pfam" id="PF01433">
    <property type="entry name" value="Peptidase_M1"/>
    <property type="match status" value="1"/>
</dbReference>
<evidence type="ECO:0000256" key="8">
    <source>
        <dbReference type="ARBA" id="ARBA00023049"/>
    </source>
</evidence>
<feature type="chain" id="PRO_5004785633" description="Aminopeptidase" evidence="13">
    <location>
        <begin position="20"/>
        <end position="872"/>
    </location>
</feature>
<dbReference type="PANTHER" id="PTHR11533:SF174">
    <property type="entry name" value="PUROMYCIN-SENSITIVE AMINOPEPTIDASE-RELATED"/>
    <property type="match status" value="1"/>
</dbReference>
<evidence type="ECO:0000256" key="4">
    <source>
        <dbReference type="ARBA" id="ARBA00022670"/>
    </source>
</evidence>
<dbReference type="InterPro" id="IPR042097">
    <property type="entry name" value="Aminopeptidase_N-like_N_sf"/>
</dbReference>
<dbReference type="SUPFAM" id="SSF55486">
    <property type="entry name" value="Metalloproteases ('zincins'), catalytic domain"/>
    <property type="match status" value="1"/>
</dbReference>
<evidence type="ECO:0000256" key="2">
    <source>
        <dbReference type="ARBA" id="ARBA00010136"/>
    </source>
</evidence>
<evidence type="ECO:0000259" key="14">
    <source>
        <dbReference type="Pfam" id="PF01433"/>
    </source>
</evidence>
<dbReference type="EMBL" id="CP006644">
    <property type="protein sequence ID" value="AHE56482.1"/>
    <property type="molecule type" value="Genomic_DNA"/>
</dbReference>
<dbReference type="HOGENOM" id="CLU_003705_0_3_5"/>
<dbReference type="GO" id="GO:0006508">
    <property type="term" value="P:proteolysis"/>
    <property type="evidence" value="ECO:0007669"/>
    <property type="project" value="UniProtKB-KW"/>
</dbReference>
<dbReference type="OrthoDB" id="100605at2"/>
<dbReference type="InterPro" id="IPR045357">
    <property type="entry name" value="Aminopeptidase_N-like_N"/>
</dbReference>
<comment type="cofactor">
    <cofactor evidence="10 12">
        <name>Zn(2+)</name>
        <dbReference type="ChEBI" id="CHEBI:29105"/>
    </cofactor>
    <text evidence="10 12">Binds 1 zinc ion per subunit.</text>
</comment>
<evidence type="ECO:0000256" key="3">
    <source>
        <dbReference type="ARBA" id="ARBA00022438"/>
    </source>
</evidence>
<dbReference type="InterPro" id="IPR024571">
    <property type="entry name" value="ERAP1-like_C_dom"/>
</dbReference>
<feature type="binding site" evidence="10">
    <location>
        <position position="320"/>
    </location>
    <ligand>
        <name>Zn(2+)</name>
        <dbReference type="ChEBI" id="CHEBI:29105"/>
        <note>catalytic</note>
    </ligand>
</feature>
<reference evidence="17 18" key="1">
    <citation type="submission" date="2013-07" db="EMBL/GenBank/DDBJ databases">
        <title>Completed genome of Sphingomonas sanxanigenens NX02.</title>
        <authorList>
            <person name="Ma T."/>
            <person name="Huang H."/>
            <person name="Wu M."/>
            <person name="Li X."/>
            <person name="Li G."/>
        </authorList>
    </citation>
    <scope>NUCLEOTIDE SEQUENCE [LARGE SCALE GENOMIC DNA]</scope>
    <source>
        <strain evidence="17 18">NX02</strain>
    </source>
</reference>
<feature type="domain" description="ERAP1-like C-terminal" evidence="15">
    <location>
        <begin position="535"/>
        <end position="852"/>
    </location>
</feature>
<dbReference type="InterPro" id="IPR034016">
    <property type="entry name" value="M1_APN-typ"/>
</dbReference>
<dbReference type="FunFam" id="1.10.390.10:FF:000006">
    <property type="entry name" value="Puromycin-sensitive aminopeptidase"/>
    <property type="match status" value="1"/>
</dbReference>
<comment type="similarity">
    <text evidence="2 12">Belongs to the peptidase M1 family.</text>
</comment>
<dbReference type="GO" id="GO:0042277">
    <property type="term" value="F:peptide binding"/>
    <property type="evidence" value="ECO:0007669"/>
    <property type="project" value="TreeGrafter"/>
</dbReference>
<evidence type="ECO:0000259" key="15">
    <source>
        <dbReference type="Pfam" id="PF11838"/>
    </source>
</evidence>
<keyword evidence="3 12" id="KW-0031">Aminopeptidase</keyword>
<dbReference type="InterPro" id="IPR050344">
    <property type="entry name" value="Peptidase_M1_aminopeptidases"/>
</dbReference>
<dbReference type="RefSeq" id="WP_025294592.1">
    <property type="nucleotide sequence ID" value="NZ_CP006644.1"/>
</dbReference>
<evidence type="ECO:0000259" key="16">
    <source>
        <dbReference type="Pfam" id="PF17900"/>
    </source>
</evidence>
<evidence type="ECO:0000256" key="12">
    <source>
        <dbReference type="RuleBase" id="RU364040"/>
    </source>
</evidence>